<dbReference type="InterPro" id="IPR036271">
    <property type="entry name" value="Tet_transcr_reg_TetR-rel_C_sf"/>
</dbReference>
<keyword evidence="3" id="KW-0804">Transcription</keyword>
<accession>A0A6H0SM23</accession>
<reference evidence="6 7" key="1">
    <citation type="submission" date="2018-09" db="EMBL/GenBank/DDBJ databases">
        <title>Glutamicibacter mishrai S5-52T (LMG 29155T = KCTC 39846T).</title>
        <authorList>
            <person name="Das S.K."/>
        </authorList>
    </citation>
    <scope>NUCLEOTIDE SEQUENCE [LARGE SCALE GENOMIC DNA]</scope>
    <source>
        <strain evidence="6 7">S5-52</strain>
    </source>
</reference>
<evidence type="ECO:0000256" key="1">
    <source>
        <dbReference type="ARBA" id="ARBA00023015"/>
    </source>
</evidence>
<dbReference type="InterPro" id="IPR050109">
    <property type="entry name" value="HTH-type_TetR-like_transc_reg"/>
</dbReference>
<dbReference type="PANTHER" id="PTHR30055:SF234">
    <property type="entry name" value="HTH-TYPE TRANSCRIPTIONAL REGULATOR BETI"/>
    <property type="match status" value="1"/>
</dbReference>
<dbReference type="SUPFAM" id="SSF48498">
    <property type="entry name" value="Tetracyclin repressor-like, C-terminal domain"/>
    <property type="match status" value="1"/>
</dbReference>
<keyword evidence="2 4" id="KW-0238">DNA-binding</keyword>
<feature type="DNA-binding region" description="H-T-H motif" evidence="4">
    <location>
        <begin position="33"/>
        <end position="52"/>
    </location>
</feature>
<dbReference type="InterPro" id="IPR009057">
    <property type="entry name" value="Homeodomain-like_sf"/>
</dbReference>
<evidence type="ECO:0000259" key="5">
    <source>
        <dbReference type="PROSITE" id="PS50977"/>
    </source>
</evidence>
<name>A0A6H0SM23_9MICC</name>
<dbReference type="RefSeq" id="WP_172512120.1">
    <property type="nucleotide sequence ID" value="NZ_CP032549.1"/>
</dbReference>
<sequence>MNTTRTTKYGQGKDALLAATVKVVAERGLHGLTFRAVSEVAQVNNTLISHHFGTKDALLHEAVAWATARSMRLSDISSTDSIDSNFARELVELVDREPHLQMFQYEFILESRRRPDLHDEAVALYEGYIGALENLLTKQGHVNTRPLARAIFATLDGLVLQQLTVADPKSVQDAIECIEKLLEANLSTTQVDSSS</sequence>
<keyword evidence="1" id="KW-0805">Transcription regulation</keyword>
<dbReference type="PROSITE" id="PS50977">
    <property type="entry name" value="HTH_TETR_2"/>
    <property type="match status" value="1"/>
</dbReference>
<dbReference type="EMBL" id="CP032549">
    <property type="protein sequence ID" value="QIV87469.1"/>
    <property type="molecule type" value="Genomic_DNA"/>
</dbReference>
<dbReference type="PANTHER" id="PTHR30055">
    <property type="entry name" value="HTH-TYPE TRANSCRIPTIONAL REGULATOR RUTR"/>
    <property type="match status" value="1"/>
</dbReference>
<dbReference type="Pfam" id="PF17940">
    <property type="entry name" value="TetR_C_31"/>
    <property type="match status" value="1"/>
</dbReference>
<dbReference type="Proteomes" id="UP000502331">
    <property type="component" value="Chromosome"/>
</dbReference>
<evidence type="ECO:0000256" key="2">
    <source>
        <dbReference type="ARBA" id="ARBA00023125"/>
    </source>
</evidence>
<evidence type="ECO:0000256" key="4">
    <source>
        <dbReference type="PROSITE-ProRule" id="PRU00335"/>
    </source>
</evidence>
<dbReference type="InterPro" id="IPR001647">
    <property type="entry name" value="HTH_TetR"/>
</dbReference>
<dbReference type="SUPFAM" id="SSF46689">
    <property type="entry name" value="Homeodomain-like"/>
    <property type="match status" value="1"/>
</dbReference>
<dbReference type="Gene3D" id="1.10.357.10">
    <property type="entry name" value="Tetracycline Repressor, domain 2"/>
    <property type="match status" value="1"/>
</dbReference>
<dbReference type="GO" id="GO:0003700">
    <property type="term" value="F:DNA-binding transcription factor activity"/>
    <property type="evidence" value="ECO:0007669"/>
    <property type="project" value="TreeGrafter"/>
</dbReference>
<evidence type="ECO:0000313" key="7">
    <source>
        <dbReference type="Proteomes" id="UP000502331"/>
    </source>
</evidence>
<dbReference type="Pfam" id="PF00440">
    <property type="entry name" value="TetR_N"/>
    <property type="match status" value="1"/>
</dbReference>
<evidence type="ECO:0000313" key="6">
    <source>
        <dbReference type="EMBL" id="QIV87469.1"/>
    </source>
</evidence>
<feature type="domain" description="HTH tetR-type" evidence="5">
    <location>
        <begin position="10"/>
        <end position="70"/>
    </location>
</feature>
<proteinExistence type="predicted"/>
<protein>
    <submittedName>
        <fullName evidence="6">TetR/AcrR family transcriptional regulator</fullName>
    </submittedName>
</protein>
<dbReference type="InterPro" id="IPR041583">
    <property type="entry name" value="TetR_C_31"/>
</dbReference>
<dbReference type="GO" id="GO:0000976">
    <property type="term" value="F:transcription cis-regulatory region binding"/>
    <property type="evidence" value="ECO:0007669"/>
    <property type="project" value="TreeGrafter"/>
</dbReference>
<organism evidence="6 7">
    <name type="scientific">Glutamicibacter mishrai</name>
    <dbReference type="NCBI Taxonomy" id="1775880"/>
    <lineage>
        <taxon>Bacteria</taxon>
        <taxon>Bacillati</taxon>
        <taxon>Actinomycetota</taxon>
        <taxon>Actinomycetes</taxon>
        <taxon>Micrococcales</taxon>
        <taxon>Micrococcaceae</taxon>
        <taxon>Glutamicibacter</taxon>
    </lineage>
</organism>
<dbReference type="AlphaFoldDB" id="A0A6H0SM23"/>
<gene>
    <name evidence="6" type="ORF">D3791_10265</name>
</gene>
<keyword evidence="7" id="KW-1185">Reference proteome</keyword>
<evidence type="ECO:0000256" key="3">
    <source>
        <dbReference type="ARBA" id="ARBA00023163"/>
    </source>
</evidence>